<name>A0A401YP66_9ACTN</name>
<protein>
    <submittedName>
        <fullName evidence="2">Uncharacterized protein</fullName>
    </submittedName>
</protein>
<sequence length="148" mass="15735">MSKNDEPLRVKSLEDTRATAERHARAVLDVIGAPITPQGVSSKDGPCESPDGSVSDADSYSLLHMYNVIVAPTHQVEVLRRVRDAFTAQGVKVVRDEIYDIPESPGGKVSGTNEADGFRILVSSTSPPEQITVWVTSPCFAKPGGGSG</sequence>
<reference evidence="2 3" key="1">
    <citation type="submission" date="2018-12" db="EMBL/GenBank/DDBJ databases">
        <title>Draft genome sequence of Embleya hyalina NBRC 13850T.</title>
        <authorList>
            <person name="Komaki H."/>
            <person name="Hosoyama A."/>
            <person name="Kimura A."/>
            <person name="Ichikawa N."/>
            <person name="Tamura T."/>
        </authorList>
    </citation>
    <scope>NUCLEOTIDE SEQUENCE [LARGE SCALE GENOMIC DNA]</scope>
    <source>
        <strain evidence="2 3">NBRC 13850</strain>
    </source>
</reference>
<keyword evidence="3" id="KW-1185">Reference proteome</keyword>
<evidence type="ECO:0000313" key="3">
    <source>
        <dbReference type="Proteomes" id="UP000286931"/>
    </source>
</evidence>
<evidence type="ECO:0000313" key="2">
    <source>
        <dbReference type="EMBL" id="GCD96368.1"/>
    </source>
</evidence>
<feature type="region of interest" description="Disordered" evidence="1">
    <location>
        <begin position="35"/>
        <end position="54"/>
    </location>
</feature>
<accession>A0A401YP66</accession>
<dbReference type="RefSeq" id="WP_126638424.1">
    <property type="nucleotide sequence ID" value="NZ_BIFH01000020.1"/>
</dbReference>
<organism evidence="2 3">
    <name type="scientific">Embleya hyalina</name>
    <dbReference type="NCBI Taxonomy" id="516124"/>
    <lineage>
        <taxon>Bacteria</taxon>
        <taxon>Bacillati</taxon>
        <taxon>Actinomycetota</taxon>
        <taxon>Actinomycetes</taxon>
        <taxon>Kitasatosporales</taxon>
        <taxon>Streptomycetaceae</taxon>
        <taxon>Embleya</taxon>
    </lineage>
</organism>
<gene>
    <name evidence="2" type="ORF">EHYA_04053</name>
</gene>
<comment type="caution">
    <text evidence="2">The sequence shown here is derived from an EMBL/GenBank/DDBJ whole genome shotgun (WGS) entry which is preliminary data.</text>
</comment>
<dbReference type="Proteomes" id="UP000286931">
    <property type="component" value="Unassembled WGS sequence"/>
</dbReference>
<dbReference type="AlphaFoldDB" id="A0A401YP66"/>
<evidence type="ECO:0000256" key="1">
    <source>
        <dbReference type="SAM" id="MobiDB-lite"/>
    </source>
</evidence>
<proteinExistence type="predicted"/>
<dbReference type="EMBL" id="BIFH01000020">
    <property type="protein sequence ID" value="GCD96368.1"/>
    <property type="molecule type" value="Genomic_DNA"/>
</dbReference>